<name>A0A6B0TT95_9RHOB</name>
<dbReference type="InterPro" id="IPR036388">
    <property type="entry name" value="WH-like_DNA-bd_sf"/>
</dbReference>
<evidence type="ECO:0000259" key="4">
    <source>
        <dbReference type="PROSITE" id="PS50949"/>
    </source>
</evidence>
<comment type="caution">
    <text evidence="5">The sequence shown here is derived from an EMBL/GenBank/DDBJ whole genome shotgun (WGS) entry which is preliminary data.</text>
</comment>
<evidence type="ECO:0000256" key="3">
    <source>
        <dbReference type="ARBA" id="ARBA00023163"/>
    </source>
</evidence>
<dbReference type="CDD" id="cd07377">
    <property type="entry name" value="WHTH_GntR"/>
    <property type="match status" value="1"/>
</dbReference>
<dbReference type="AlphaFoldDB" id="A0A6B0TT95"/>
<feature type="domain" description="HTH gntR-type" evidence="4">
    <location>
        <begin position="11"/>
        <end position="79"/>
    </location>
</feature>
<dbReference type="InterPro" id="IPR036390">
    <property type="entry name" value="WH_DNA-bd_sf"/>
</dbReference>
<dbReference type="InterPro" id="IPR011711">
    <property type="entry name" value="GntR_C"/>
</dbReference>
<organism evidence="5 6">
    <name type="scientific">Oceanomicrobium pacificus</name>
    <dbReference type="NCBI Taxonomy" id="2692916"/>
    <lineage>
        <taxon>Bacteria</taxon>
        <taxon>Pseudomonadati</taxon>
        <taxon>Pseudomonadota</taxon>
        <taxon>Alphaproteobacteria</taxon>
        <taxon>Rhodobacterales</taxon>
        <taxon>Paracoccaceae</taxon>
        <taxon>Oceanomicrobium</taxon>
    </lineage>
</organism>
<gene>
    <name evidence="5" type="ORF">GSH16_06175</name>
</gene>
<accession>A0A6B0TT95</accession>
<dbReference type="SMART" id="SM00895">
    <property type="entry name" value="FCD"/>
    <property type="match status" value="1"/>
</dbReference>
<dbReference type="PANTHER" id="PTHR43537">
    <property type="entry name" value="TRANSCRIPTIONAL REGULATOR, GNTR FAMILY"/>
    <property type="match status" value="1"/>
</dbReference>
<dbReference type="Pfam" id="PF00392">
    <property type="entry name" value="GntR"/>
    <property type="match status" value="1"/>
</dbReference>
<dbReference type="InterPro" id="IPR008920">
    <property type="entry name" value="TF_FadR/GntR_C"/>
</dbReference>
<protein>
    <submittedName>
        <fullName evidence="5">FCD domain-containing protein</fullName>
    </submittedName>
</protein>
<keyword evidence="6" id="KW-1185">Reference proteome</keyword>
<dbReference type="PROSITE" id="PS50949">
    <property type="entry name" value="HTH_GNTR"/>
    <property type="match status" value="1"/>
</dbReference>
<dbReference type="SUPFAM" id="SSF46785">
    <property type="entry name" value="Winged helix' DNA-binding domain"/>
    <property type="match status" value="1"/>
</dbReference>
<dbReference type="GO" id="GO:0003677">
    <property type="term" value="F:DNA binding"/>
    <property type="evidence" value="ECO:0007669"/>
    <property type="project" value="UniProtKB-KW"/>
</dbReference>
<reference evidence="5 6" key="1">
    <citation type="submission" date="2019-12" db="EMBL/GenBank/DDBJ databases">
        <title>Strain KN286 was isolated from seawater, which was collected from Caroline Seamount in the tropical western Pacific.</title>
        <authorList>
            <person name="Wang Q."/>
        </authorList>
    </citation>
    <scope>NUCLEOTIDE SEQUENCE [LARGE SCALE GENOMIC DNA]</scope>
    <source>
        <strain evidence="5 6">KN286</strain>
    </source>
</reference>
<dbReference type="Pfam" id="PF07729">
    <property type="entry name" value="FCD"/>
    <property type="match status" value="1"/>
</dbReference>
<dbReference type="Gene3D" id="1.10.10.10">
    <property type="entry name" value="Winged helix-like DNA-binding domain superfamily/Winged helix DNA-binding domain"/>
    <property type="match status" value="1"/>
</dbReference>
<keyword evidence="1" id="KW-0805">Transcription regulation</keyword>
<dbReference type="GO" id="GO:0003700">
    <property type="term" value="F:DNA-binding transcription factor activity"/>
    <property type="evidence" value="ECO:0007669"/>
    <property type="project" value="InterPro"/>
</dbReference>
<dbReference type="RefSeq" id="WP_160853123.1">
    <property type="nucleotide sequence ID" value="NZ_WUWG01000002.1"/>
</dbReference>
<evidence type="ECO:0000256" key="2">
    <source>
        <dbReference type="ARBA" id="ARBA00023125"/>
    </source>
</evidence>
<dbReference type="InterPro" id="IPR000524">
    <property type="entry name" value="Tscrpt_reg_HTH_GntR"/>
</dbReference>
<evidence type="ECO:0000256" key="1">
    <source>
        <dbReference type="ARBA" id="ARBA00023015"/>
    </source>
</evidence>
<dbReference type="EMBL" id="WUWG01000002">
    <property type="protein sequence ID" value="MXU65025.1"/>
    <property type="molecule type" value="Genomic_DNA"/>
</dbReference>
<dbReference type="Gene3D" id="1.20.120.530">
    <property type="entry name" value="GntR ligand-binding domain-like"/>
    <property type="match status" value="1"/>
</dbReference>
<keyword evidence="2" id="KW-0238">DNA-binding</keyword>
<proteinExistence type="predicted"/>
<dbReference type="PANTHER" id="PTHR43537:SF44">
    <property type="entry name" value="GNTR FAMILY REGULATORY PROTEIN"/>
    <property type="match status" value="1"/>
</dbReference>
<evidence type="ECO:0000313" key="5">
    <source>
        <dbReference type="EMBL" id="MXU65025.1"/>
    </source>
</evidence>
<sequence length="246" mass="26384">MAETVSLTARSGLSWQIASAIGTRIVNGEYAPGDVLPTESDLGEAYNVGRSAVREAIKMLASKGLVDARPRRGTIVCERNAWSFLDADLLSWLEGSAPDQEFLLELVDMRMAIETEAAALAAGRSVAQEVKEIRAAYEKMVAAEIGQADPIAADLEFHKAIVSASGNRFMRPLVAIVSTALRFSFRYTNALAGAHVGDLEEHERILLAIEAGDAEGARAAVRSLLQSVRDAVERGGQKNSDGLEQT</sequence>
<dbReference type="PRINTS" id="PR00035">
    <property type="entry name" value="HTHGNTR"/>
</dbReference>
<dbReference type="SMART" id="SM00345">
    <property type="entry name" value="HTH_GNTR"/>
    <property type="match status" value="1"/>
</dbReference>
<evidence type="ECO:0000313" key="6">
    <source>
        <dbReference type="Proteomes" id="UP000436016"/>
    </source>
</evidence>
<dbReference type="Proteomes" id="UP000436016">
    <property type="component" value="Unassembled WGS sequence"/>
</dbReference>
<keyword evidence="3" id="KW-0804">Transcription</keyword>
<dbReference type="SUPFAM" id="SSF48008">
    <property type="entry name" value="GntR ligand-binding domain-like"/>
    <property type="match status" value="1"/>
</dbReference>